<dbReference type="GO" id="GO:0017148">
    <property type="term" value="P:negative regulation of translation"/>
    <property type="evidence" value="ECO:0007669"/>
    <property type="project" value="UniProtKB-UniRule"/>
</dbReference>
<comment type="caution">
    <text evidence="6">The sequence shown here is derived from an EMBL/GenBank/DDBJ whole genome shotgun (WGS) entry which is preliminary data.</text>
</comment>
<dbReference type="Proteomes" id="UP000010716">
    <property type="component" value="Unassembled WGS sequence"/>
</dbReference>
<dbReference type="NCBIfam" id="TIGR00090">
    <property type="entry name" value="rsfS_iojap_ybeB"/>
    <property type="match status" value="1"/>
</dbReference>
<dbReference type="GO" id="GO:0090071">
    <property type="term" value="P:negative regulation of ribosome biogenesis"/>
    <property type="evidence" value="ECO:0007669"/>
    <property type="project" value="UniProtKB-UniRule"/>
</dbReference>
<organism evidence="6 7">
    <name type="scientific">Caldalkalibacillus thermarum (strain TA2.A1)</name>
    <dbReference type="NCBI Taxonomy" id="986075"/>
    <lineage>
        <taxon>Bacteria</taxon>
        <taxon>Bacillati</taxon>
        <taxon>Bacillota</taxon>
        <taxon>Bacilli</taxon>
        <taxon>Bacillales</taxon>
        <taxon>Bacillaceae</taxon>
        <taxon>Caldalkalibacillus</taxon>
    </lineage>
</organism>
<comment type="subunit">
    <text evidence="5">Interacts with ribosomal protein uL14 (rplN).</text>
</comment>
<dbReference type="OrthoDB" id="9793681at2"/>
<dbReference type="SUPFAM" id="SSF81301">
    <property type="entry name" value="Nucleotidyltransferase"/>
    <property type="match status" value="1"/>
</dbReference>
<protein>
    <recommendedName>
        <fullName evidence="5">Ribosomal silencing factor RsfS</fullName>
    </recommendedName>
</protein>
<evidence type="ECO:0000256" key="4">
    <source>
        <dbReference type="ARBA" id="ARBA00022845"/>
    </source>
</evidence>
<dbReference type="AlphaFoldDB" id="F5L8Q4"/>
<evidence type="ECO:0000256" key="2">
    <source>
        <dbReference type="ARBA" id="ARBA00022490"/>
    </source>
</evidence>
<evidence type="ECO:0000256" key="5">
    <source>
        <dbReference type="HAMAP-Rule" id="MF_01477"/>
    </source>
</evidence>
<gene>
    <name evidence="5" type="primary">rsfS</name>
    <name evidence="6" type="ORF">CathTA2_2209</name>
</gene>
<name>F5L8Q4_CALTT</name>
<dbReference type="GO" id="GO:0005737">
    <property type="term" value="C:cytoplasm"/>
    <property type="evidence" value="ECO:0007669"/>
    <property type="project" value="UniProtKB-SubCell"/>
</dbReference>
<evidence type="ECO:0000313" key="7">
    <source>
        <dbReference type="Proteomes" id="UP000010716"/>
    </source>
</evidence>
<dbReference type="Pfam" id="PF02410">
    <property type="entry name" value="RsfS"/>
    <property type="match status" value="1"/>
</dbReference>
<dbReference type="PANTHER" id="PTHR21043">
    <property type="entry name" value="IOJAP SUPERFAMILY ORTHOLOG"/>
    <property type="match status" value="1"/>
</dbReference>
<dbReference type="RefSeq" id="WP_007505515.1">
    <property type="nucleotide sequence ID" value="NZ_AFCE01000152.1"/>
</dbReference>
<proteinExistence type="inferred from homology"/>
<dbReference type="HAMAP" id="MF_01477">
    <property type="entry name" value="Iojap_RsfS"/>
    <property type="match status" value="1"/>
</dbReference>
<evidence type="ECO:0000256" key="1">
    <source>
        <dbReference type="ARBA" id="ARBA00010574"/>
    </source>
</evidence>
<dbReference type="FunFam" id="3.30.460.10:FF:000015">
    <property type="entry name" value="Ribosomal silencing factor RsfS"/>
    <property type="match status" value="1"/>
</dbReference>
<dbReference type="EMBL" id="AFCE01000152">
    <property type="protein sequence ID" value="EGL82293.1"/>
    <property type="molecule type" value="Genomic_DNA"/>
</dbReference>
<sequence length="116" mass="13237">METQDLLKAVVDSAEDKKAQDIVVLDIRGLSVVADYFVICHGNSETQVQAIAEAVREKAEEMGLNLKPLEGFEQARWVLIDLGDVIVHVFHREEREFYNLEKIWADAPRLAWSAER</sequence>
<comment type="subcellular location">
    <subcellularLocation>
        <location evidence="5">Cytoplasm</location>
    </subcellularLocation>
</comment>
<dbReference type="eggNOG" id="COG0799">
    <property type="taxonomic scope" value="Bacteria"/>
</dbReference>
<keyword evidence="3 5" id="KW-0678">Repressor</keyword>
<comment type="function">
    <text evidence="5">Functions as a ribosomal silencing factor. Interacts with ribosomal protein uL14 (rplN), blocking formation of intersubunit bridge B8. Prevents association of the 30S and 50S ribosomal subunits and the formation of functional ribosomes, thus repressing translation.</text>
</comment>
<dbReference type="GO" id="GO:0042256">
    <property type="term" value="P:cytosolic ribosome assembly"/>
    <property type="evidence" value="ECO:0007669"/>
    <property type="project" value="UniProtKB-UniRule"/>
</dbReference>
<dbReference type="GO" id="GO:0043023">
    <property type="term" value="F:ribosomal large subunit binding"/>
    <property type="evidence" value="ECO:0007669"/>
    <property type="project" value="TreeGrafter"/>
</dbReference>
<evidence type="ECO:0000256" key="3">
    <source>
        <dbReference type="ARBA" id="ARBA00022491"/>
    </source>
</evidence>
<dbReference type="InterPro" id="IPR043519">
    <property type="entry name" value="NT_sf"/>
</dbReference>
<comment type="similarity">
    <text evidence="1 5">Belongs to the Iojap/RsfS family.</text>
</comment>
<evidence type="ECO:0000313" key="6">
    <source>
        <dbReference type="EMBL" id="EGL82293.1"/>
    </source>
</evidence>
<dbReference type="Gene3D" id="3.30.460.10">
    <property type="entry name" value="Beta Polymerase, domain 2"/>
    <property type="match status" value="1"/>
</dbReference>
<dbReference type="InterPro" id="IPR004394">
    <property type="entry name" value="Iojap/RsfS/C7orf30"/>
</dbReference>
<keyword evidence="4 5" id="KW-0810">Translation regulation</keyword>
<reference evidence="6 7" key="1">
    <citation type="journal article" date="2011" name="J. Bacteriol.">
        <title>Draft genome sequence of the thermoalkaliphilic Caldalkalibacillus thermarum strain TA2.A1.</title>
        <authorList>
            <person name="Kalamorz F."/>
            <person name="Keis S."/>
            <person name="McMillan D.G."/>
            <person name="Olsson K."/>
            <person name="Stanton J.A."/>
            <person name="Stockwell P."/>
            <person name="Black M.A."/>
            <person name="Klingeman D.M."/>
            <person name="Land M.L."/>
            <person name="Han C.S."/>
            <person name="Martin S.L."/>
            <person name="Becher S.A."/>
            <person name="Peddie C.J."/>
            <person name="Morgan H.W."/>
            <person name="Matthies D."/>
            <person name="Preiss L."/>
            <person name="Meier T."/>
            <person name="Brown S.D."/>
            <person name="Cook G.M."/>
        </authorList>
    </citation>
    <scope>NUCLEOTIDE SEQUENCE [LARGE SCALE GENOMIC DNA]</scope>
    <source>
        <strain evidence="6 7">TA2.A1</strain>
    </source>
</reference>
<keyword evidence="2 5" id="KW-0963">Cytoplasm</keyword>
<accession>F5L8Q4</accession>
<dbReference type="PANTHER" id="PTHR21043:SF0">
    <property type="entry name" value="MITOCHONDRIAL ASSEMBLY OF RIBOSOMAL LARGE SUBUNIT PROTEIN 1"/>
    <property type="match status" value="1"/>
</dbReference>